<keyword evidence="5" id="KW-0812">Transmembrane</keyword>
<gene>
    <name evidence="7" type="ORF">RDWZM_001697</name>
</gene>
<evidence type="ECO:0000313" key="7">
    <source>
        <dbReference type="EMBL" id="KAJ6223152.1"/>
    </source>
</evidence>
<keyword evidence="2" id="KW-0862">Zinc</keyword>
<dbReference type="GO" id="GO:0008270">
    <property type="term" value="F:zinc ion binding"/>
    <property type="evidence" value="ECO:0007669"/>
    <property type="project" value="UniProtKB-KW"/>
</dbReference>
<evidence type="ECO:0000256" key="2">
    <source>
        <dbReference type="ARBA" id="ARBA00022833"/>
    </source>
</evidence>
<dbReference type="Gene3D" id="3.30.460.10">
    <property type="entry name" value="Beta Polymerase, domain 2"/>
    <property type="match status" value="1"/>
</dbReference>
<dbReference type="Pfam" id="PF13639">
    <property type="entry name" value="zf-RING_2"/>
    <property type="match status" value="1"/>
</dbReference>
<feature type="transmembrane region" description="Helical" evidence="5">
    <location>
        <begin position="1054"/>
        <end position="1075"/>
    </location>
</feature>
<dbReference type="GO" id="GO:0004842">
    <property type="term" value="F:ubiquitin-protein transferase activity"/>
    <property type="evidence" value="ECO:0007669"/>
    <property type="project" value="InterPro"/>
</dbReference>
<dbReference type="InterPro" id="IPR043519">
    <property type="entry name" value="NT_sf"/>
</dbReference>
<dbReference type="SUPFAM" id="SSF57850">
    <property type="entry name" value="RING/U-box"/>
    <property type="match status" value="1"/>
</dbReference>
<dbReference type="GO" id="GO:0016567">
    <property type="term" value="P:protein ubiquitination"/>
    <property type="evidence" value="ECO:0007669"/>
    <property type="project" value="InterPro"/>
</dbReference>
<dbReference type="InterPro" id="IPR006561">
    <property type="entry name" value="DZF_dom"/>
</dbReference>
<dbReference type="PANTHER" id="PTHR15302">
    <property type="entry name" value="E3 UBIQUITIN-PROTEIN LIGASE RNF103"/>
    <property type="match status" value="1"/>
</dbReference>
<dbReference type="Pfam" id="PF20965">
    <property type="entry name" value="DZF_C"/>
    <property type="match status" value="1"/>
</dbReference>
<dbReference type="InterPro" id="IPR042494">
    <property type="entry name" value="RNF103"/>
</dbReference>
<dbReference type="Gene3D" id="1.10.1410.40">
    <property type="match status" value="1"/>
</dbReference>
<feature type="transmembrane region" description="Helical" evidence="5">
    <location>
        <begin position="1015"/>
        <end position="1034"/>
    </location>
</feature>
<feature type="domain" description="RING-type" evidence="6">
    <location>
        <begin position="1322"/>
        <end position="1364"/>
    </location>
</feature>
<dbReference type="GO" id="GO:0036503">
    <property type="term" value="P:ERAD pathway"/>
    <property type="evidence" value="ECO:0007669"/>
    <property type="project" value="TreeGrafter"/>
</dbReference>
<feature type="transmembrane region" description="Helical" evidence="5">
    <location>
        <begin position="944"/>
        <end position="963"/>
    </location>
</feature>
<dbReference type="InterPro" id="IPR001841">
    <property type="entry name" value="Znf_RING"/>
</dbReference>
<dbReference type="PROSITE" id="PS50089">
    <property type="entry name" value="ZF_RING_2"/>
    <property type="match status" value="1"/>
</dbReference>
<dbReference type="SMART" id="SM00572">
    <property type="entry name" value="DZF"/>
    <property type="match status" value="1"/>
</dbReference>
<keyword evidence="5" id="KW-0472">Membrane</keyword>
<dbReference type="Gene3D" id="3.30.40.10">
    <property type="entry name" value="Zinc/RING finger domain, C3HC4 (zinc finger)"/>
    <property type="match status" value="1"/>
</dbReference>
<evidence type="ECO:0000256" key="3">
    <source>
        <dbReference type="PROSITE-ProRule" id="PRU00175"/>
    </source>
</evidence>
<accession>A0A9Q0MES6</accession>
<dbReference type="InterPro" id="IPR049402">
    <property type="entry name" value="DZF_dom_C"/>
</dbReference>
<keyword evidence="5" id="KW-1133">Transmembrane helix</keyword>
<feature type="transmembrane region" description="Helical" evidence="5">
    <location>
        <begin position="914"/>
        <end position="932"/>
    </location>
</feature>
<name>A0A9Q0MES6_BLOTA</name>
<organism evidence="7 8">
    <name type="scientific">Blomia tropicalis</name>
    <name type="common">Mite</name>
    <dbReference type="NCBI Taxonomy" id="40697"/>
    <lineage>
        <taxon>Eukaryota</taxon>
        <taxon>Metazoa</taxon>
        <taxon>Ecdysozoa</taxon>
        <taxon>Arthropoda</taxon>
        <taxon>Chelicerata</taxon>
        <taxon>Arachnida</taxon>
        <taxon>Acari</taxon>
        <taxon>Acariformes</taxon>
        <taxon>Sarcoptiformes</taxon>
        <taxon>Astigmata</taxon>
        <taxon>Glycyphagoidea</taxon>
        <taxon>Echimyopodidae</taxon>
        <taxon>Blomia</taxon>
    </lineage>
</organism>
<evidence type="ECO:0000259" key="6">
    <source>
        <dbReference type="PROSITE" id="PS50089"/>
    </source>
</evidence>
<dbReference type="SMART" id="SM00184">
    <property type="entry name" value="RING"/>
    <property type="match status" value="1"/>
</dbReference>
<comment type="caution">
    <text evidence="7">The sequence shown here is derived from an EMBL/GenBank/DDBJ whole genome shotgun (WGS) entry which is preliminary data.</text>
</comment>
<keyword evidence="8" id="KW-1185">Reference proteome</keyword>
<keyword evidence="1 3" id="KW-0479">Metal-binding</keyword>
<feature type="region of interest" description="Disordered" evidence="4">
    <location>
        <begin position="1"/>
        <end position="35"/>
    </location>
</feature>
<evidence type="ECO:0000256" key="5">
    <source>
        <dbReference type="SAM" id="Phobius"/>
    </source>
</evidence>
<feature type="compositionally biased region" description="Polar residues" evidence="4">
    <location>
        <begin position="1217"/>
        <end position="1232"/>
    </location>
</feature>
<reference evidence="7" key="1">
    <citation type="submission" date="2022-12" db="EMBL/GenBank/DDBJ databases">
        <title>Genome assemblies of Blomia tropicalis.</title>
        <authorList>
            <person name="Cui Y."/>
        </authorList>
    </citation>
    <scope>NUCLEOTIDE SEQUENCE</scope>
    <source>
        <tissue evidence="7">Adult mites</tissue>
    </source>
</reference>
<dbReference type="Proteomes" id="UP001142055">
    <property type="component" value="Chromosome 1"/>
</dbReference>
<keyword evidence="1 3" id="KW-0863">Zinc-finger</keyword>
<evidence type="ECO:0000313" key="8">
    <source>
        <dbReference type="Proteomes" id="UP001142055"/>
    </source>
</evidence>
<sequence>MDIQEKDEEDEEEKSLSNDKNDQNVPNQNVPNDRKIPPSIIFNHLFDPFIFSQMNQYQHHSSERTSKNSTKLILRDRRLNPSTEEQIQLTNLFMKVHFILDNMYEMNTSLKTFTLIQDVGSYRTKTLINIKPMIVDIVALYPKVLSYTKFDKIVQHFKELIVYNNSEQKSKLHIEIDRPDASFMFHDVTINPNIRVRILVGMDYQRIGNKWKTNDDQVPKHIMDRRIEAIQQTEWFLFQMNRIMNDNSNLSNDTIVNNIHSLIRLMKDVRHRFRPQLDPLSPWIITPIALYCCSERPPNYPYDYIPLYQSFMRLFGLISTGCLMTDCNFFLDPCRVRETNQIQRSEYIQSRLTLREMDQITQTIQHLLRLVDYEDNMERIIGTVSGGIDLTQIYRIKQLDKLVDIAVDDISRSQPRTINEISIKGLDSLRRVKCQMKSGNYVCSAVAANAIVTSPGKADLNAAIKMPITAKLKGDIFDRFEIGHVEVKMLKPGKRTDKGSGSVSGIWDRLKSSVRKQVAENGKEISRTMKGAAIVASDSAKQAIETLITYLFDIFVNLWIIRTSILSSYINHGLDQQSGSPSNGVTIVEHLKLILGMRGIFYAQNVIQTDEIDNNNNNWKQFEYSNITELIRTSGQITNDELINLNRHQCSIETTITDCDKKLSNVMSTKKCNVNQMKLFSSSKLMEEEIDDNHVWLLYVQSDISEDDHPVWSQLVNQVNKLNFRFARFHCNSDPLFCQRHKWRTSNIVLMLPRSKIENKIILNFPLDSNIQLNNVIVWLQQKLSNQLLRIHERQYLQQNWLAFPPLSKVTDDQQQIKVLAIMGNQFLNSPPLGLTLLALQFRERIQFEVYYATRQELDELHKQLETGIDFQLPIYLISHRNGLTVYNEHQREPLSYSKMDIYLRGLKPDQGDIYLALLFPINLFLGLNFFWTRCMTTRKHIHLCLIKLIEINLTLIFVIFFGPILYNYIWSLLRIFLPQSMIAIFDQHSIDIIQRAWSSHLAYQLRSHLMGPFGFERFISSFMVTGIFLATIRRNFIFRIRFLHSSFNDYDDHLIQSVFNWATEIGSLVGIILFRPRTRTRNRRMVHSHNNLSTNSETNNSTIDSNFAQSSVLDNNSVEEVRDEISEYEDDYSEEFNIEDDMERLLINSMFTMPNLWLQTELIPMDYVHKLPVWQYKVIEVVTETIQYFSCSSTESSDYEGDSKVTKIEPMTSSLKSPQPTIYYDSSSNEISPDRSCCSKMSDPSSLKSLSIQTDVIATKLSKTLERKRKLIHVRRKRNKRNDAENDQNTIVRQLSAESAIAKNQDSESSRPKWMLDFNDCTICLDCYKQSQSICGLPCGHNYHNECIIEWLIRGNHCCPICRWPSYRFKHPRQMKCH</sequence>
<dbReference type="InterPro" id="IPR013083">
    <property type="entry name" value="Znf_RING/FYVE/PHD"/>
</dbReference>
<dbReference type="GO" id="GO:0005783">
    <property type="term" value="C:endoplasmic reticulum"/>
    <property type="evidence" value="ECO:0007669"/>
    <property type="project" value="TreeGrafter"/>
</dbReference>
<evidence type="ECO:0000256" key="1">
    <source>
        <dbReference type="ARBA" id="ARBA00022771"/>
    </source>
</evidence>
<evidence type="ECO:0000256" key="4">
    <source>
        <dbReference type="SAM" id="MobiDB-lite"/>
    </source>
</evidence>
<protein>
    <recommendedName>
        <fullName evidence="6">RING-type domain-containing protein</fullName>
    </recommendedName>
</protein>
<dbReference type="CDD" id="cd16473">
    <property type="entry name" value="RING-H2_RNF103"/>
    <property type="match status" value="1"/>
</dbReference>
<feature type="compositionally biased region" description="Acidic residues" evidence="4">
    <location>
        <begin position="1"/>
        <end position="13"/>
    </location>
</feature>
<proteinExistence type="predicted"/>
<dbReference type="PANTHER" id="PTHR15302:SF0">
    <property type="entry name" value="E3 UBIQUITIN-PROTEIN LIGASE RNF103"/>
    <property type="match status" value="1"/>
</dbReference>
<dbReference type="EMBL" id="JAPWDV010000001">
    <property type="protein sequence ID" value="KAJ6223152.1"/>
    <property type="molecule type" value="Genomic_DNA"/>
</dbReference>
<feature type="region of interest" description="Disordered" evidence="4">
    <location>
        <begin position="1217"/>
        <end position="1236"/>
    </location>
</feature>